<protein>
    <submittedName>
        <fullName evidence="2">Uncharacterized protein</fullName>
    </submittedName>
</protein>
<reference evidence="2" key="2">
    <citation type="journal article" date="2015" name="Data Brief">
        <title>Shoot transcriptome of the giant reed, Arundo donax.</title>
        <authorList>
            <person name="Barrero R.A."/>
            <person name="Guerrero F.D."/>
            <person name="Moolhuijzen P."/>
            <person name="Goolsby J.A."/>
            <person name="Tidwell J."/>
            <person name="Bellgard S.E."/>
            <person name="Bellgard M.I."/>
        </authorList>
    </citation>
    <scope>NUCLEOTIDE SEQUENCE</scope>
    <source>
        <tissue evidence="2">Shoot tissue taken approximately 20 cm above the soil surface</tissue>
    </source>
</reference>
<name>A0A0A9H8R1_ARUDO</name>
<dbReference type="EMBL" id="GBRH01168588">
    <property type="protein sequence ID" value="JAE29308.1"/>
    <property type="molecule type" value="Transcribed_RNA"/>
</dbReference>
<dbReference type="AlphaFoldDB" id="A0A0A9H8R1"/>
<evidence type="ECO:0000313" key="2">
    <source>
        <dbReference type="EMBL" id="JAE29308.1"/>
    </source>
</evidence>
<feature type="region of interest" description="Disordered" evidence="1">
    <location>
        <begin position="17"/>
        <end position="44"/>
    </location>
</feature>
<reference evidence="2" key="1">
    <citation type="submission" date="2014-09" db="EMBL/GenBank/DDBJ databases">
        <authorList>
            <person name="Magalhaes I.L.F."/>
            <person name="Oliveira U."/>
            <person name="Santos F.R."/>
            <person name="Vidigal T.H.D.A."/>
            <person name="Brescovit A.D."/>
            <person name="Santos A.J."/>
        </authorList>
    </citation>
    <scope>NUCLEOTIDE SEQUENCE</scope>
    <source>
        <tissue evidence="2">Shoot tissue taken approximately 20 cm above the soil surface</tissue>
    </source>
</reference>
<accession>A0A0A9H8R1</accession>
<evidence type="ECO:0000256" key="1">
    <source>
        <dbReference type="SAM" id="MobiDB-lite"/>
    </source>
</evidence>
<organism evidence="2">
    <name type="scientific">Arundo donax</name>
    <name type="common">Giant reed</name>
    <name type="synonym">Donax arundinaceus</name>
    <dbReference type="NCBI Taxonomy" id="35708"/>
    <lineage>
        <taxon>Eukaryota</taxon>
        <taxon>Viridiplantae</taxon>
        <taxon>Streptophyta</taxon>
        <taxon>Embryophyta</taxon>
        <taxon>Tracheophyta</taxon>
        <taxon>Spermatophyta</taxon>
        <taxon>Magnoliopsida</taxon>
        <taxon>Liliopsida</taxon>
        <taxon>Poales</taxon>
        <taxon>Poaceae</taxon>
        <taxon>PACMAD clade</taxon>
        <taxon>Arundinoideae</taxon>
        <taxon>Arundineae</taxon>
        <taxon>Arundo</taxon>
    </lineage>
</organism>
<sequence>MELTLISSEMHLVWPDSRSNRRARAGGTADNTRTAARRSRADGRNHDLGAGDLWRRVAMAGDRGGRRGHGSRVRVCFGLWAT</sequence>
<proteinExistence type="predicted"/>